<organism evidence="2 3">
    <name type="scientific">Araneus ventricosus</name>
    <name type="common">Orbweaver spider</name>
    <name type="synonym">Epeira ventricosa</name>
    <dbReference type="NCBI Taxonomy" id="182803"/>
    <lineage>
        <taxon>Eukaryota</taxon>
        <taxon>Metazoa</taxon>
        <taxon>Ecdysozoa</taxon>
        <taxon>Arthropoda</taxon>
        <taxon>Chelicerata</taxon>
        <taxon>Arachnida</taxon>
        <taxon>Araneae</taxon>
        <taxon>Araneomorphae</taxon>
        <taxon>Entelegynae</taxon>
        <taxon>Araneoidea</taxon>
        <taxon>Araneidae</taxon>
        <taxon>Araneus</taxon>
    </lineage>
</organism>
<dbReference type="EMBL" id="BGPR01100814">
    <property type="protein sequence ID" value="GBM57486.1"/>
    <property type="molecule type" value="Genomic_DNA"/>
</dbReference>
<dbReference type="AlphaFoldDB" id="A0A4Y2GXP3"/>
<protein>
    <submittedName>
        <fullName evidence="2">Uncharacterized protein</fullName>
    </submittedName>
</protein>
<dbReference type="Proteomes" id="UP000499080">
    <property type="component" value="Unassembled WGS sequence"/>
</dbReference>
<comment type="caution">
    <text evidence="2">The sequence shown here is derived from an EMBL/GenBank/DDBJ whole genome shotgun (WGS) entry which is preliminary data.</text>
</comment>
<sequence length="99" mass="11124">MNFTVAPRYANSTAPQQNRSSVRKTCQNLSGVEWKATDPDIHRSLWAAGPHNTNLYRNRDNGEISSVLIGCFSSVTYDVINLLSSYLIVVIKVHLKFIL</sequence>
<reference evidence="2 3" key="1">
    <citation type="journal article" date="2019" name="Sci. Rep.">
        <title>Orb-weaving spider Araneus ventricosus genome elucidates the spidroin gene catalogue.</title>
        <authorList>
            <person name="Kono N."/>
            <person name="Nakamura H."/>
            <person name="Ohtoshi R."/>
            <person name="Moran D.A.P."/>
            <person name="Shinohara A."/>
            <person name="Yoshida Y."/>
            <person name="Fujiwara M."/>
            <person name="Mori M."/>
            <person name="Tomita M."/>
            <person name="Arakawa K."/>
        </authorList>
    </citation>
    <scope>NUCLEOTIDE SEQUENCE [LARGE SCALE GENOMIC DNA]</scope>
</reference>
<evidence type="ECO:0000256" key="1">
    <source>
        <dbReference type="SAM" id="MobiDB-lite"/>
    </source>
</evidence>
<evidence type="ECO:0000313" key="2">
    <source>
        <dbReference type="EMBL" id="GBM57486.1"/>
    </source>
</evidence>
<gene>
    <name evidence="2" type="ORF">AVEN_229280_1</name>
</gene>
<accession>A0A4Y2GXP3</accession>
<feature type="compositionally biased region" description="Polar residues" evidence="1">
    <location>
        <begin position="10"/>
        <end position="24"/>
    </location>
</feature>
<evidence type="ECO:0000313" key="3">
    <source>
        <dbReference type="Proteomes" id="UP000499080"/>
    </source>
</evidence>
<keyword evidence="3" id="KW-1185">Reference proteome</keyword>
<proteinExistence type="predicted"/>
<name>A0A4Y2GXP3_ARAVE</name>
<feature type="region of interest" description="Disordered" evidence="1">
    <location>
        <begin position="1"/>
        <end position="24"/>
    </location>
</feature>